<evidence type="ECO:0000313" key="5">
    <source>
        <dbReference type="EMBL" id="NLT79016.1"/>
    </source>
</evidence>
<dbReference type="PANTHER" id="PTHR12835:SF5">
    <property type="entry name" value="BIOTIN--PROTEIN LIGASE"/>
    <property type="match status" value="1"/>
</dbReference>
<dbReference type="PANTHER" id="PTHR12835">
    <property type="entry name" value="BIOTIN PROTEIN LIGASE"/>
    <property type="match status" value="1"/>
</dbReference>
<evidence type="ECO:0000313" key="6">
    <source>
        <dbReference type="Proteomes" id="UP000767327"/>
    </source>
</evidence>
<gene>
    <name evidence="5" type="ORF">GXW98_01855</name>
</gene>
<dbReference type="Gene3D" id="2.30.30.100">
    <property type="match status" value="1"/>
</dbReference>
<proteinExistence type="predicted"/>
<dbReference type="InterPro" id="IPR045864">
    <property type="entry name" value="aa-tRNA-synth_II/BPL/LPL"/>
</dbReference>
<dbReference type="EC" id="6.3.4.15" evidence="3"/>
<dbReference type="PROSITE" id="PS51733">
    <property type="entry name" value="BPL_LPL_CATALYTIC"/>
    <property type="match status" value="1"/>
</dbReference>
<keyword evidence="2" id="KW-0092">Biotin</keyword>
<comment type="caution">
    <text evidence="5">The sequence shown here is derived from an EMBL/GenBank/DDBJ whole genome shotgun (WGS) entry which is preliminary data.</text>
</comment>
<keyword evidence="1 5" id="KW-0436">Ligase</keyword>
<reference evidence="5" key="2">
    <citation type="submission" date="2020-01" db="EMBL/GenBank/DDBJ databases">
        <authorList>
            <person name="Campanaro S."/>
        </authorList>
    </citation>
    <scope>NUCLEOTIDE SEQUENCE</scope>
    <source>
        <strain evidence="5">AS01afH2WH_6</strain>
    </source>
</reference>
<name>A0A971CY09_9BIFI</name>
<evidence type="ECO:0000256" key="2">
    <source>
        <dbReference type="ARBA" id="ARBA00023267"/>
    </source>
</evidence>
<dbReference type="AlphaFoldDB" id="A0A971CY09"/>
<feature type="domain" description="BPL/LPL catalytic" evidence="4">
    <location>
        <begin position="34"/>
        <end position="235"/>
    </location>
</feature>
<dbReference type="InterPro" id="IPR003142">
    <property type="entry name" value="BPL_C"/>
</dbReference>
<dbReference type="RefSeq" id="WP_273172585.1">
    <property type="nucleotide sequence ID" value="NZ_JAAXZR010000008.1"/>
</dbReference>
<dbReference type="Gene3D" id="3.30.930.10">
    <property type="entry name" value="Bira Bifunctional Protein, Domain 2"/>
    <property type="match status" value="1"/>
</dbReference>
<evidence type="ECO:0000256" key="1">
    <source>
        <dbReference type="ARBA" id="ARBA00022598"/>
    </source>
</evidence>
<reference evidence="5" key="1">
    <citation type="journal article" date="2020" name="Biotechnol. Biofuels">
        <title>New insights from the biogas microbiome by comprehensive genome-resolved metagenomics of nearly 1600 species originating from multiple anaerobic digesters.</title>
        <authorList>
            <person name="Campanaro S."/>
            <person name="Treu L."/>
            <person name="Rodriguez-R L.M."/>
            <person name="Kovalovszki A."/>
            <person name="Ziels R.M."/>
            <person name="Maus I."/>
            <person name="Zhu X."/>
            <person name="Kougias P.G."/>
            <person name="Basile A."/>
            <person name="Luo G."/>
            <person name="Schluter A."/>
            <person name="Konstantinidis K.T."/>
            <person name="Angelidaki I."/>
        </authorList>
    </citation>
    <scope>NUCLEOTIDE SEQUENCE</scope>
    <source>
        <strain evidence="5">AS01afH2WH_6</strain>
    </source>
</reference>
<dbReference type="InterPro" id="IPR004143">
    <property type="entry name" value="BPL_LPL_catalytic"/>
</dbReference>
<organism evidence="5 6">
    <name type="scientific">Bifidobacterium crudilactis</name>
    <dbReference type="NCBI Taxonomy" id="327277"/>
    <lineage>
        <taxon>Bacteria</taxon>
        <taxon>Bacillati</taxon>
        <taxon>Actinomycetota</taxon>
        <taxon>Actinomycetes</taxon>
        <taxon>Bifidobacteriales</taxon>
        <taxon>Bifidobacteriaceae</taxon>
        <taxon>Bifidobacterium</taxon>
    </lineage>
</organism>
<dbReference type="EMBL" id="JAAXZR010000008">
    <property type="protein sequence ID" value="NLT79016.1"/>
    <property type="molecule type" value="Genomic_DNA"/>
</dbReference>
<dbReference type="InterPro" id="IPR004408">
    <property type="entry name" value="Biotin_CoA_COase_ligase"/>
</dbReference>
<dbReference type="Pfam" id="PF02237">
    <property type="entry name" value="BPL_C"/>
    <property type="match status" value="1"/>
</dbReference>
<dbReference type="Proteomes" id="UP000767327">
    <property type="component" value="Unassembled WGS sequence"/>
</dbReference>
<dbReference type="SUPFAM" id="SSF55681">
    <property type="entry name" value="Class II aaRS and biotin synthetases"/>
    <property type="match status" value="1"/>
</dbReference>
<protein>
    <recommendedName>
        <fullName evidence="3">biotin--[biotin carboxyl-carrier protein] ligase</fullName>
        <ecNumber evidence="3">6.3.4.15</ecNumber>
    </recommendedName>
</protein>
<sequence length="309" mass="33183">MSYQDRVMASAAPRTAAVVSSIKVMDSVDSTNSLLRRALTLGDRRDARSLIAGLFDQSGEGAGSPSSEDSLPISVATSDVQTQCHGRLGRPWSNKPGESFMVSWVLPAPCSIVQGEYAGWLTMIAGLSVQAGIREVLSSCGVRALREESELALKWPNDIFVNGRKLGGILSEMVPIDEQWSAVLFGVGINMFMGQADLPIDLATSLQLEYAPLPAYEELRDRLAAAISVELHNRLAAFYDDPEGYALQSHDMLSTESWTIGRQVKANLASGESVIGRALRIDDDASLVIKCHDGSERTVTTGDVGVLPG</sequence>
<accession>A0A971CY09</accession>
<dbReference type="Pfam" id="PF03099">
    <property type="entry name" value="BPL_LplA_LipB"/>
    <property type="match status" value="1"/>
</dbReference>
<dbReference type="GO" id="GO:0005737">
    <property type="term" value="C:cytoplasm"/>
    <property type="evidence" value="ECO:0007669"/>
    <property type="project" value="TreeGrafter"/>
</dbReference>
<evidence type="ECO:0000259" key="4">
    <source>
        <dbReference type="PROSITE" id="PS51733"/>
    </source>
</evidence>
<dbReference type="GO" id="GO:0004077">
    <property type="term" value="F:biotin--[biotin carboxyl-carrier protein] ligase activity"/>
    <property type="evidence" value="ECO:0007669"/>
    <property type="project" value="UniProtKB-EC"/>
</dbReference>
<evidence type="ECO:0000256" key="3">
    <source>
        <dbReference type="ARBA" id="ARBA00024227"/>
    </source>
</evidence>
<dbReference type="CDD" id="cd16442">
    <property type="entry name" value="BPL"/>
    <property type="match status" value="1"/>
</dbReference>